<feature type="chain" id="PRO_5045773521" evidence="2">
    <location>
        <begin position="30"/>
        <end position="268"/>
    </location>
</feature>
<dbReference type="Pfam" id="PF06776">
    <property type="entry name" value="IalB"/>
    <property type="match status" value="1"/>
</dbReference>
<comment type="caution">
    <text evidence="3">The sequence shown here is derived from an EMBL/GenBank/DDBJ whole genome shotgun (WGS) entry which is preliminary data.</text>
</comment>
<keyword evidence="2" id="KW-0732">Signal</keyword>
<evidence type="ECO:0000313" key="3">
    <source>
        <dbReference type="EMBL" id="MFG1371362.1"/>
    </source>
</evidence>
<feature type="region of interest" description="Disordered" evidence="1">
    <location>
        <begin position="230"/>
        <end position="268"/>
    </location>
</feature>
<dbReference type="RefSeq" id="WP_393991360.1">
    <property type="nucleotide sequence ID" value="NZ_JBAFVH010000002.1"/>
</dbReference>
<proteinExistence type="predicted"/>
<sequence>MTMTKFNARLTAGVAATLLAVAFAGPAFSQTPPAQPAPAAKPAPKPAAPAAKPAAPAAQAPAAPQQGQAGPGQPQGEADVKFSASPWQKICQEIPERKKQVCVLTQVLGVENQAIAKVDIVEMQDEPKKRINISVPLGMRLQPGLRITLDKDPVNVPFVLCQPIQGGGATCIGDLEVDGSFIAKFRKANAVYLQMVNGTGRTLSLPISNADFGKAYDGPGMDAKVAMEQERKRMEEARTAAQQQEEQGKAALLKKGQELERAKAQGAQ</sequence>
<protein>
    <submittedName>
        <fullName evidence="3">Invasion associated locus B family protein</fullName>
    </submittedName>
</protein>
<dbReference type="EMBL" id="JBAFVH010000002">
    <property type="protein sequence ID" value="MFG1371362.1"/>
    <property type="molecule type" value="Genomic_DNA"/>
</dbReference>
<dbReference type="Proteomes" id="UP001604002">
    <property type="component" value="Unassembled WGS sequence"/>
</dbReference>
<reference evidence="3 4" key="1">
    <citation type="submission" date="2024-02" db="EMBL/GenBank/DDBJ databases">
        <title>Expansion and revision of Xanthobacter and proposal of Roseixanthobacter gen. nov.</title>
        <authorList>
            <person name="Soltysiak M.P.M."/>
            <person name="Jalihal A."/>
            <person name="Ory A."/>
            <person name="Chrisophersen C."/>
            <person name="Lee A.D."/>
            <person name="Boulton J."/>
            <person name="Springer M."/>
        </authorList>
    </citation>
    <scope>NUCLEOTIDE SEQUENCE [LARGE SCALE GENOMIC DNA]</scope>
    <source>
        <strain evidence="3 4">23A</strain>
    </source>
</reference>
<evidence type="ECO:0000256" key="1">
    <source>
        <dbReference type="SAM" id="MobiDB-lite"/>
    </source>
</evidence>
<feature type="signal peptide" evidence="2">
    <location>
        <begin position="1"/>
        <end position="29"/>
    </location>
</feature>
<feature type="compositionally biased region" description="Basic and acidic residues" evidence="1">
    <location>
        <begin position="255"/>
        <end position="268"/>
    </location>
</feature>
<name>A0ABW6ZSF6_9HYPH</name>
<accession>A0ABW6ZSF6</accession>
<feature type="compositionally biased region" description="Low complexity" evidence="1">
    <location>
        <begin position="239"/>
        <end position="251"/>
    </location>
</feature>
<evidence type="ECO:0000313" key="4">
    <source>
        <dbReference type="Proteomes" id="UP001604002"/>
    </source>
</evidence>
<feature type="compositionally biased region" description="Pro residues" evidence="1">
    <location>
        <begin position="33"/>
        <end position="47"/>
    </location>
</feature>
<keyword evidence="4" id="KW-1185">Reference proteome</keyword>
<dbReference type="InterPro" id="IPR010642">
    <property type="entry name" value="Invasion_prot_B"/>
</dbReference>
<dbReference type="Gene3D" id="2.60.40.1880">
    <property type="entry name" value="Invasion associated locus B (IalB) protein"/>
    <property type="match status" value="1"/>
</dbReference>
<feature type="region of interest" description="Disordered" evidence="1">
    <location>
        <begin position="30"/>
        <end position="81"/>
    </location>
</feature>
<evidence type="ECO:0000256" key="2">
    <source>
        <dbReference type="SAM" id="SignalP"/>
    </source>
</evidence>
<feature type="compositionally biased region" description="Low complexity" evidence="1">
    <location>
        <begin position="48"/>
        <end position="75"/>
    </location>
</feature>
<organism evidence="3 4">
    <name type="scientific">Xanthobacter oligotrophicus</name>
    <dbReference type="NCBI Taxonomy" id="2607286"/>
    <lineage>
        <taxon>Bacteria</taxon>
        <taxon>Pseudomonadati</taxon>
        <taxon>Pseudomonadota</taxon>
        <taxon>Alphaproteobacteria</taxon>
        <taxon>Hyphomicrobiales</taxon>
        <taxon>Xanthobacteraceae</taxon>
        <taxon>Xanthobacter</taxon>
    </lineage>
</organism>
<dbReference type="InterPro" id="IPR038696">
    <property type="entry name" value="IalB_sf"/>
</dbReference>
<gene>
    <name evidence="3" type="ORF">V5F32_04220</name>
</gene>